<proteinExistence type="predicted"/>
<comment type="caution">
    <text evidence="1">The sequence shown here is derived from an EMBL/GenBank/DDBJ whole genome shotgun (WGS) entry which is preliminary data.</text>
</comment>
<name>A0A0F9EIL4_9ZZZZ</name>
<dbReference type="AlphaFoldDB" id="A0A0F9EIL4"/>
<reference evidence="1" key="1">
    <citation type="journal article" date="2015" name="Nature">
        <title>Complex archaea that bridge the gap between prokaryotes and eukaryotes.</title>
        <authorList>
            <person name="Spang A."/>
            <person name="Saw J.H."/>
            <person name="Jorgensen S.L."/>
            <person name="Zaremba-Niedzwiedzka K."/>
            <person name="Martijn J."/>
            <person name="Lind A.E."/>
            <person name="van Eijk R."/>
            <person name="Schleper C."/>
            <person name="Guy L."/>
            <person name="Ettema T.J."/>
        </authorList>
    </citation>
    <scope>NUCLEOTIDE SEQUENCE</scope>
</reference>
<organism evidence="1">
    <name type="scientific">marine sediment metagenome</name>
    <dbReference type="NCBI Taxonomy" id="412755"/>
    <lineage>
        <taxon>unclassified sequences</taxon>
        <taxon>metagenomes</taxon>
        <taxon>ecological metagenomes</taxon>
    </lineage>
</organism>
<dbReference type="EMBL" id="LAZR01024810">
    <property type="protein sequence ID" value="KKL73933.1"/>
    <property type="molecule type" value="Genomic_DNA"/>
</dbReference>
<protein>
    <submittedName>
        <fullName evidence="1">Uncharacterized protein</fullName>
    </submittedName>
</protein>
<accession>A0A0F9EIL4</accession>
<evidence type="ECO:0000313" key="1">
    <source>
        <dbReference type="EMBL" id="KKL73933.1"/>
    </source>
</evidence>
<sequence length="166" mass="18726">MPIFGRNRKRTPTLSRGVFTIRKGIGFLQAGDFNAALREFRKVAGSRNSGTTRLVKSVANFYAYNTERFRKEAKKARIGNANLLNFAAVNSGEAWSDVDIAAILVAPCNRFTARFLSNFLGRTEEAIRFQRRYAASHPLNSWTGETGKKYTRFTQNQRVAREIGLV</sequence>
<gene>
    <name evidence="1" type="ORF">LCGC14_2069920</name>
</gene>